<protein>
    <recommendedName>
        <fullName evidence="4">DUF2721 domain-containing protein</fullName>
    </recommendedName>
</protein>
<accession>A0ABM9E114</accession>
<feature type="transmembrane region" description="Helical" evidence="1">
    <location>
        <begin position="6"/>
        <end position="25"/>
    </location>
</feature>
<feature type="transmembrane region" description="Helical" evidence="1">
    <location>
        <begin position="80"/>
        <end position="103"/>
    </location>
</feature>
<reference evidence="2" key="1">
    <citation type="submission" date="2022-03" db="EMBL/GenBank/DDBJ databases">
        <authorList>
            <person name="Brunel B."/>
        </authorList>
    </citation>
    <scope>NUCLEOTIDE SEQUENCE</scope>
    <source>
        <strain evidence="2">STM4922sample</strain>
    </source>
</reference>
<comment type="caution">
    <text evidence="2">The sequence shown here is derived from an EMBL/GenBank/DDBJ whole genome shotgun (WGS) entry which is preliminary data.</text>
</comment>
<dbReference type="Proteomes" id="UP001152604">
    <property type="component" value="Unassembled WGS sequence"/>
</dbReference>
<keyword evidence="1" id="KW-1133">Transmembrane helix</keyword>
<evidence type="ECO:0000256" key="1">
    <source>
        <dbReference type="SAM" id="Phobius"/>
    </source>
</evidence>
<keyword evidence="1" id="KW-0472">Membrane</keyword>
<evidence type="ECO:0008006" key="4">
    <source>
        <dbReference type="Google" id="ProtNLM"/>
    </source>
</evidence>
<proteinExistence type="predicted"/>
<keyword evidence="3" id="KW-1185">Reference proteome</keyword>
<feature type="transmembrane region" description="Helical" evidence="1">
    <location>
        <begin position="115"/>
        <end position="137"/>
    </location>
</feature>
<gene>
    <name evidence="2" type="ORF">MES4922_300036</name>
</gene>
<name>A0ABM9E114_9HYPH</name>
<keyword evidence="1" id="KW-0812">Transmembrane</keyword>
<evidence type="ECO:0000313" key="3">
    <source>
        <dbReference type="Proteomes" id="UP001152604"/>
    </source>
</evidence>
<evidence type="ECO:0000313" key="2">
    <source>
        <dbReference type="EMBL" id="CAH2402756.1"/>
    </source>
</evidence>
<dbReference type="EMBL" id="CAKXZS010000024">
    <property type="protein sequence ID" value="CAH2402756.1"/>
    <property type="molecule type" value="Genomic_DNA"/>
</dbReference>
<sequence length="170" mass="18135">MIDNPFFPLSFIAGPAILTNACAILQNGATMRYNLAITQWREFRALLAARDDQLSSQYADPATAVALAERRIRLQLRGLGLLNAAIALFAATTVLGLAGSFFVQLRHLPAAPVSAVMVVTGGAGFLFLLAATVTLFLEGACGRAMLRLHLQLGGSVGAEMQQRRYGSDDL</sequence>
<organism evidence="2 3">
    <name type="scientific">Mesorhizobium ventifaucium</name>
    <dbReference type="NCBI Taxonomy" id="666020"/>
    <lineage>
        <taxon>Bacteria</taxon>
        <taxon>Pseudomonadati</taxon>
        <taxon>Pseudomonadota</taxon>
        <taxon>Alphaproteobacteria</taxon>
        <taxon>Hyphomicrobiales</taxon>
        <taxon>Phyllobacteriaceae</taxon>
        <taxon>Mesorhizobium</taxon>
    </lineage>
</organism>